<dbReference type="VEuPathDB" id="FungiDB:HpaG813460"/>
<feature type="domain" description="Retrotransposon gag" evidence="1">
    <location>
        <begin position="2"/>
        <end position="68"/>
    </location>
</feature>
<reference evidence="2" key="2">
    <citation type="submission" date="2015-06" db="UniProtKB">
        <authorList>
            <consortium name="EnsemblProtists"/>
        </authorList>
    </citation>
    <scope>IDENTIFICATION</scope>
    <source>
        <strain evidence="2">Emoy2</strain>
    </source>
</reference>
<accession>M4C2Z3</accession>
<evidence type="ECO:0000313" key="3">
    <source>
        <dbReference type="Proteomes" id="UP000011713"/>
    </source>
</evidence>
<evidence type="ECO:0000313" key="2">
    <source>
        <dbReference type="EnsemblProtists" id="HpaP813460"/>
    </source>
</evidence>
<reference evidence="3" key="1">
    <citation type="journal article" date="2010" name="Science">
        <title>Signatures of adaptation to obligate biotrophy in the Hyaloperonospora arabidopsidis genome.</title>
        <authorList>
            <person name="Baxter L."/>
            <person name="Tripathy S."/>
            <person name="Ishaque N."/>
            <person name="Boot N."/>
            <person name="Cabral A."/>
            <person name="Kemen E."/>
            <person name="Thines M."/>
            <person name="Ah-Fong A."/>
            <person name="Anderson R."/>
            <person name="Badejoko W."/>
            <person name="Bittner-Eddy P."/>
            <person name="Boore J.L."/>
            <person name="Chibucos M.C."/>
            <person name="Coates M."/>
            <person name="Dehal P."/>
            <person name="Delehaunty K."/>
            <person name="Dong S."/>
            <person name="Downton P."/>
            <person name="Dumas B."/>
            <person name="Fabro G."/>
            <person name="Fronick C."/>
            <person name="Fuerstenberg S.I."/>
            <person name="Fulton L."/>
            <person name="Gaulin E."/>
            <person name="Govers F."/>
            <person name="Hughes L."/>
            <person name="Humphray S."/>
            <person name="Jiang R.H."/>
            <person name="Judelson H."/>
            <person name="Kamoun S."/>
            <person name="Kyung K."/>
            <person name="Meijer H."/>
            <person name="Minx P."/>
            <person name="Morris P."/>
            <person name="Nelson J."/>
            <person name="Phuntumart V."/>
            <person name="Qutob D."/>
            <person name="Rehmany A."/>
            <person name="Rougon-Cardoso A."/>
            <person name="Ryden P."/>
            <person name="Torto-Alalibo T."/>
            <person name="Studholme D."/>
            <person name="Wang Y."/>
            <person name="Win J."/>
            <person name="Wood J."/>
            <person name="Clifton S.W."/>
            <person name="Rogers J."/>
            <person name="Van den Ackerveken G."/>
            <person name="Jones J.D."/>
            <person name="McDowell J.M."/>
            <person name="Beynon J."/>
            <person name="Tyler B.M."/>
        </authorList>
    </citation>
    <scope>NUCLEOTIDE SEQUENCE [LARGE SCALE GENOMIC DNA]</scope>
    <source>
        <strain evidence="3">Emoy2</strain>
    </source>
</reference>
<dbReference type="HOGENOM" id="CLU_2417884_0_0_1"/>
<dbReference type="STRING" id="559515.M4C2Z3"/>
<protein>
    <recommendedName>
        <fullName evidence="1">Retrotransposon gag domain-containing protein</fullName>
    </recommendedName>
</protein>
<dbReference type="Proteomes" id="UP000011713">
    <property type="component" value="Unassembled WGS sequence"/>
</dbReference>
<dbReference type="InterPro" id="IPR005162">
    <property type="entry name" value="Retrotrans_gag_dom"/>
</dbReference>
<evidence type="ECO:0000259" key="1">
    <source>
        <dbReference type="Pfam" id="PF03732"/>
    </source>
</evidence>
<name>M4C2Z3_HYAAE</name>
<proteinExistence type="predicted"/>
<dbReference type="EnsemblProtists" id="HpaT813460">
    <property type="protein sequence ID" value="HpaP813460"/>
    <property type="gene ID" value="HpaG813460"/>
</dbReference>
<dbReference type="AlphaFoldDB" id="M4C2Z3"/>
<organism evidence="2 3">
    <name type="scientific">Hyaloperonospora arabidopsidis (strain Emoy2)</name>
    <name type="common">Downy mildew agent</name>
    <name type="synonym">Peronospora arabidopsidis</name>
    <dbReference type="NCBI Taxonomy" id="559515"/>
    <lineage>
        <taxon>Eukaryota</taxon>
        <taxon>Sar</taxon>
        <taxon>Stramenopiles</taxon>
        <taxon>Oomycota</taxon>
        <taxon>Peronosporomycetes</taxon>
        <taxon>Peronosporales</taxon>
        <taxon>Peronosporaceae</taxon>
        <taxon>Hyaloperonospora</taxon>
    </lineage>
</organism>
<dbReference type="EMBL" id="JH598147">
    <property type="status" value="NOT_ANNOTATED_CDS"/>
    <property type="molecule type" value="Genomic_DNA"/>
</dbReference>
<dbReference type="Pfam" id="PF03732">
    <property type="entry name" value="Retrotrans_gag"/>
    <property type="match status" value="1"/>
</dbReference>
<sequence>MSNLAGRAKAWALGLKLHDPYAFGSYNDFMTRLRQTFEPPRAEFRARDELLNLRQDELDLHAYAQHTRYCWFLSGDWTCEGEFSWEDRREDT</sequence>
<dbReference type="InParanoid" id="M4C2Z3"/>
<keyword evidence="3" id="KW-1185">Reference proteome</keyword>